<dbReference type="Pfam" id="PF25459">
    <property type="entry name" value="AIM3_BBC1_C"/>
    <property type="match status" value="1"/>
</dbReference>
<feature type="compositionally biased region" description="Acidic residues" evidence="1">
    <location>
        <begin position="1204"/>
        <end position="1223"/>
    </location>
</feature>
<feature type="compositionally biased region" description="Acidic residues" evidence="1">
    <location>
        <begin position="169"/>
        <end position="180"/>
    </location>
</feature>
<feature type="domain" description="BBC1/AIM3 cysteine proteinase-fold" evidence="2">
    <location>
        <begin position="1390"/>
        <end position="1575"/>
    </location>
</feature>
<organism evidence="3 4">
    <name type="scientific">Asterophora parasitica</name>
    <dbReference type="NCBI Taxonomy" id="117018"/>
    <lineage>
        <taxon>Eukaryota</taxon>
        <taxon>Fungi</taxon>
        <taxon>Dikarya</taxon>
        <taxon>Basidiomycota</taxon>
        <taxon>Agaricomycotina</taxon>
        <taxon>Agaricomycetes</taxon>
        <taxon>Agaricomycetidae</taxon>
        <taxon>Agaricales</taxon>
        <taxon>Tricholomatineae</taxon>
        <taxon>Lyophyllaceae</taxon>
        <taxon>Asterophora</taxon>
    </lineage>
</organism>
<feature type="compositionally biased region" description="Low complexity" evidence="1">
    <location>
        <begin position="1369"/>
        <end position="1379"/>
    </location>
</feature>
<feature type="compositionally biased region" description="Basic and acidic residues" evidence="1">
    <location>
        <begin position="1102"/>
        <end position="1118"/>
    </location>
</feature>
<feature type="compositionally biased region" description="Pro residues" evidence="1">
    <location>
        <begin position="31"/>
        <end position="41"/>
    </location>
</feature>
<feature type="region of interest" description="Disordered" evidence="1">
    <location>
        <begin position="1"/>
        <end position="1057"/>
    </location>
</feature>
<feature type="compositionally biased region" description="Low complexity" evidence="1">
    <location>
        <begin position="994"/>
        <end position="1006"/>
    </location>
</feature>
<feature type="compositionally biased region" description="Low complexity" evidence="1">
    <location>
        <begin position="247"/>
        <end position="267"/>
    </location>
</feature>
<feature type="compositionally biased region" description="Pro residues" evidence="1">
    <location>
        <begin position="1248"/>
        <end position="1257"/>
    </location>
</feature>
<feature type="compositionally biased region" description="Acidic residues" evidence="1">
    <location>
        <begin position="744"/>
        <end position="764"/>
    </location>
</feature>
<feature type="compositionally biased region" description="Basic and acidic residues" evidence="1">
    <location>
        <begin position="464"/>
        <end position="494"/>
    </location>
</feature>
<feature type="compositionally biased region" description="Pro residues" evidence="1">
    <location>
        <begin position="288"/>
        <end position="304"/>
    </location>
</feature>
<proteinExistence type="predicted"/>
<feature type="compositionally biased region" description="Basic and acidic residues" evidence="1">
    <location>
        <begin position="728"/>
        <end position="737"/>
    </location>
</feature>
<feature type="compositionally biased region" description="Basic and acidic residues" evidence="1">
    <location>
        <begin position="76"/>
        <end position="91"/>
    </location>
</feature>
<feature type="region of interest" description="Disordered" evidence="1">
    <location>
        <begin position="1072"/>
        <end position="1118"/>
    </location>
</feature>
<dbReference type="EMBL" id="JABCKV010000028">
    <property type="protein sequence ID" value="KAG5646032.1"/>
    <property type="molecule type" value="Genomic_DNA"/>
</dbReference>
<evidence type="ECO:0000313" key="4">
    <source>
        <dbReference type="Proteomes" id="UP000775547"/>
    </source>
</evidence>
<accession>A0A9P7GFH1</accession>
<feature type="compositionally biased region" description="Basic and acidic residues" evidence="1">
    <location>
        <begin position="404"/>
        <end position="437"/>
    </location>
</feature>
<comment type="caution">
    <text evidence="3">The sequence shown here is derived from an EMBL/GenBank/DDBJ whole genome shotgun (WGS) entry which is preliminary data.</text>
</comment>
<feature type="compositionally biased region" description="Low complexity" evidence="1">
    <location>
        <begin position="784"/>
        <end position="797"/>
    </location>
</feature>
<feature type="compositionally biased region" description="Low complexity" evidence="1">
    <location>
        <begin position="629"/>
        <end position="639"/>
    </location>
</feature>
<feature type="compositionally biased region" description="Polar residues" evidence="1">
    <location>
        <begin position="678"/>
        <end position="703"/>
    </location>
</feature>
<feature type="compositionally biased region" description="Basic and acidic residues" evidence="1">
    <location>
        <begin position="538"/>
        <end position="552"/>
    </location>
</feature>
<evidence type="ECO:0000313" key="3">
    <source>
        <dbReference type="EMBL" id="KAG5646032.1"/>
    </source>
</evidence>
<dbReference type="OrthoDB" id="207120at2759"/>
<feature type="compositionally biased region" description="Basic and acidic residues" evidence="1">
    <location>
        <begin position="646"/>
        <end position="655"/>
    </location>
</feature>
<evidence type="ECO:0000259" key="2">
    <source>
        <dbReference type="Pfam" id="PF25459"/>
    </source>
</evidence>
<dbReference type="InterPro" id="IPR057402">
    <property type="entry name" value="AIM3_BBC1_C"/>
</dbReference>
<feature type="region of interest" description="Disordered" evidence="1">
    <location>
        <begin position="1144"/>
        <end position="1403"/>
    </location>
</feature>
<sequence length="1587" mass="169693">MSEQSTPPRPKPGSLRDRIAAFEKPAAGGPAPGPAPAPRPKPGGLSWKPRQSSPPSSPSAADTSTERKAGGMSASDAKESIGKGVSLKERMAALQNKGAFGAPPPLAPKPALEKPKWKPPPVIAPVDKDDDDAPSHVEPPKSPPPPLRKVSIDKPVEDANVEESRAAVEDEDQGEVDREEEERQRRAAIAARMARLGGARVGMAPPLFGKPAAKKPEPSEELKPETPLVQNDEEDKSSNDNLPPPAAEEAAAVSPPSEVPSPLVEASNKSPTPERKDSAASALLFPDPDAPPPRTPPTSMPLPSAPRRTGPPRKKTPKTPEVPPPPPPTVLPDDTLVVTPETVPTLSEHDLVNTSAIVAESDEKAKAGDLEPEIGEVDEAEVEPVVTPLPVVDVDPAVLSTDFAPKEPSREESPDDNAKPSEAEVPKPIFEQERTPELQEEEPTESQHEEERTPELQGELAESQSEKLAESRHEGSLELKREEPSEPQPKEPAHVVEQPAPQHEGSSEREEPAQPEPQRDEPLDIAAPTQVTDTQDDAAIHDDDQLHERFPSAEETEERDDSPAAIETVEEAPPAQVADETEEDEEARRQRIAAKLAKMGGFNPFAPHPQPQRKSSSSDGAPSSPPPAKRASISQERVVSPPPPPQRRESTRKSSVDFPATIHEVQPVAEPAAPQPPSRKTTVDYTASELSTSVKLQDDSWQVSREPEPVASTGIPEETEANDATIDAADRDHKTHDGQNVASEYEETELPASELFEDVSDVEPEASATPPSVSNVATRPASILSAPLPARPAEAAPALPPARSLPPPPRLVPQPSESEEEAASESEGYGGYSPAPPAPPSPFSQAPSDNENDEPLRRLPHRSIPYGAEEESAPLPVPNRTSFDNERPTIHRPTARPFRSIPPPPTVSAPVSDVEQDSDYYDEVLPTPPRHRPVTPGTRPVTPGTPQANEIPLIVPPPTSDDASKPSPLRQATYPDFGTEQTVLAPVHTGSGEPSPSLLYPHPSSSDQEVLDEEEGDPIDPSFHSPSRRASTIILPPSNHPAGEHSAEAEQNEAAARRKTIAERMAKLGGIKFGAAPLPPSMYTSPPPREVEGTGISSADASEERVEPSEEEEERARKERIAAKLAVMGGMRIGMMPLGIGAVRPQQSHVLTEQTAPAPPSRGPPSRPPPPPQAYGSDAEPDSILAASQDSLATSDEGVKVEAEESEIEEVSYSDAQEPEEEIPPPVPARGPRRRGTAGSESEHRTTSPPPRPPVPSTLPNRRSSIQATTSAARKGSTGSSYSVQAPSAYKPQSEYVMVEEPSGFAQDEEIPPPPPARPTSRPPPRTAPPPPAPSSDNISSQWELPSIPTSGLDFGGTTDLSLSWPEDSNPAQSSSSPSSPIPPEKSAVQQQHAPDPDHPRSSDELIAVWGRVGVQICEVATTLFDKSKRSLVGDGTYHGFVYAVLSEVPNAVLPYSQASYGYLVYQQTGSSVQKRASEILPGDIMVLQEAKLKGHKGLQTYHQNVGVGEQLVGVVSEFEPKKSKIRLFQANQHVGQQVISARPNQRNTTNASSATQTVEAVSYRLEDLKSGTVKASSSVTVEQTFH</sequence>
<reference evidence="3" key="1">
    <citation type="submission" date="2020-07" db="EMBL/GenBank/DDBJ databases">
        <authorList>
            <person name="Nieuwenhuis M."/>
            <person name="Van De Peppel L.J.J."/>
        </authorList>
    </citation>
    <scope>NUCLEOTIDE SEQUENCE</scope>
    <source>
        <strain evidence="3">AP01</strain>
        <tissue evidence="3">Mycelium</tissue>
    </source>
</reference>
<feature type="compositionally biased region" description="Pro residues" evidence="1">
    <location>
        <begin position="320"/>
        <end position="330"/>
    </location>
</feature>
<feature type="compositionally biased region" description="Pro residues" evidence="1">
    <location>
        <begin position="1157"/>
        <end position="1173"/>
    </location>
</feature>
<name>A0A9P7GFH1_9AGAR</name>
<feature type="compositionally biased region" description="Pro residues" evidence="1">
    <location>
        <begin position="798"/>
        <end position="812"/>
    </location>
</feature>
<feature type="compositionally biased region" description="Low complexity" evidence="1">
    <location>
        <begin position="331"/>
        <end position="346"/>
    </location>
</feature>
<reference evidence="3" key="2">
    <citation type="submission" date="2021-10" db="EMBL/GenBank/DDBJ databases">
        <title>Phylogenomics reveals ancestral predisposition of the termite-cultivated fungus Termitomyces towards a domesticated lifestyle.</title>
        <authorList>
            <person name="Auxier B."/>
            <person name="Grum-Grzhimaylo A."/>
            <person name="Cardenas M.E."/>
            <person name="Lodge J.D."/>
            <person name="Laessoe T."/>
            <person name="Pedersen O."/>
            <person name="Smith M.E."/>
            <person name="Kuyper T.W."/>
            <person name="Franco-Molano E.A."/>
            <person name="Baroni T.J."/>
            <person name="Aanen D.K."/>
        </authorList>
    </citation>
    <scope>NUCLEOTIDE SEQUENCE</scope>
    <source>
        <strain evidence="3">AP01</strain>
        <tissue evidence="3">Mycelium</tissue>
    </source>
</reference>
<feature type="compositionally biased region" description="Basic and acidic residues" evidence="1">
    <location>
        <begin position="445"/>
        <end position="454"/>
    </location>
</feature>
<feature type="compositionally biased region" description="Pro residues" evidence="1">
    <location>
        <begin position="1077"/>
        <end position="1088"/>
    </location>
</feature>
<feature type="compositionally biased region" description="Low complexity" evidence="1">
    <location>
        <begin position="934"/>
        <end position="946"/>
    </location>
</feature>
<feature type="compositionally biased region" description="Basic and acidic residues" evidence="1">
    <location>
        <begin position="150"/>
        <end position="168"/>
    </location>
</feature>
<gene>
    <name evidence="3" type="ORF">DXG03_004634</name>
</gene>
<feature type="compositionally biased region" description="Polar residues" evidence="1">
    <location>
        <begin position="1337"/>
        <end position="1350"/>
    </location>
</feature>
<feature type="compositionally biased region" description="Low complexity" evidence="1">
    <location>
        <begin position="187"/>
        <end position="204"/>
    </location>
</feature>
<feature type="compositionally biased region" description="Basic and acidic residues" evidence="1">
    <location>
        <begin position="505"/>
        <end position="522"/>
    </location>
</feature>
<feature type="compositionally biased region" description="Low complexity" evidence="1">
    <location>
        <begin position="383"/>
        <end position="399"/>
    </location>
</feature>
<evidence type="ECO:0000256" key="1">
    <source>
        <dbReference type="SAM" id="MobiDB-lite"/>
    </source>
</evidence>
<feature type="compositionally biased region" description="Polar residues" evidence="1">
    <location>
        <begin position="1261"/>
        <end position="1286"/>
    </location>
</feature>
<keyword evidence="4" id="KW-1185">Reference proteome</keyword>
<feature type="compositionally biased region" description="Basic and acidic residues" evidence="1">
    <location>
        <begin position="214"/>
        <end position="224"/>
    </location>
</feature>
<feature type="compositionally biased region" description="Acidic residues" evidence="1">
    <location>
        <begin position="1009"/>
        <end position="1018"/>
    </location>
</feature>
<feature type="compositionally biased region" description="Pro residues" evidence="1">
    <location>
        <begin position="1312"/>
        <end position="1334"/>
    </location>
</feature>
<protein>
    <recommendedName>
        <fullName evidence="2">BBC1/AIM3 cysteine proteinase-fold domain-containing protein</fullName>
    </recommendedName>
</protein>
<dbReference type="Proteomes" id="UP000775547">
    <property type="component" value="Unassembled WGS sequence"/>
</dbReference>
<feature type="compositionally biased region" description="Polar residues" evidence="1">
    <location>
        <begin position="1145"/>
        <end position="1155"/>
    </location>
</feature>
<feature type="compositionally biased region" description="Acidic residues" evidence="1">
    <location>
        <begin position="370"/>
        <end position="382"/>
    </location>
</feature>